<dbReference type="EMBL" id="RCSS01000510">
    <property type="protein sequence ID" value="RVD91487.1"/>
    <property type="molecule type" value="Genomic_DNA"/>
</dbReference>
<feature type="transmembrane region" description="Helical" evidence="1">
    <location>
        <begin position="180"/>
        <end position="199"/>
    </location>
</feature>
<keyword evidence="1" id="KW-0812">Transmembrane</keyword>
<feature type="transmembrane region" description="Helical" evidence="1">
    <location>
        <begin position="156"/>
        <end position="174"/>
    </location>
</feature>
<dbReference type="VEuPathDB" id="MicrosporidiaDB:TUBRATIS_20650"/>
<evidence type="ECO:0000256" key="1">
    <source>
        <dbReference type="SAM" id="Phobius"/>
    </source>
</evidence>
<feature type="transmembrane region" description="Helical" evidence="1">
    <location>
        <begin position="211"/>
        <end position="228"/>
    </location>
</feature>
<name>A0A437AK81_9MICR</name>
<keyword evidence="3" id="KW-1185">Reference proteome</keyword>
<evidence type="ECO:0000313" key="2">
    <source>
        <dbReference type="EMBL" id="RVD91487.1"/>
    </source>
</evidence>
<organism evidence="2 3">
    <name type="scientific">Tubulinosema ratisbonensis</name>
    <dbReference type="NCBI Taxonomy" id="291195"/>
    <lineage>
        <taxon>Eukaryota</taxon>
        <taxon>Fungi</taxon>
        <taxon>Fungi incertae sedis</taxon>
        <taxon>Microsporidia</taxon>
        <taxon>Tubulinosematoidea</taxon>
        <taxon>Tubulinosematidae</taxon>
        <taxon>Tubulinosema</taxon>
    </lineage>
</organism>
<feature type="transmembrane region" description="Helical" evidence="1">
    <location>
        <begin position="95"/>
        <end position="116"/>
    </location>
</feature>
<feature type="transmembrane region" description="Helical" evidence="1">
    <location>
        <begin position="63"/>
        <end position="83"/>
    </location>
</feature>
<dbReference type="AlphaFoldDB" id="A0A437AK81"/>
<feature type="transmembrane region" description="Helical" evidence="1">
    <location>
        <begin position="122"/>
        <end position="144"/>
    </location>
</feature>
<accession>A0A437AK81</accession>
<evidence type="ECO:0000313" key="3">
    <source>
        <dbReference type="Proteomes" id="UP000282876"/>
    </source>
</evidence>
<protein>
    <submittedName>
        <fullName evidence="2">Uncharacterized protein</fullName>
    </submittedName>
</protein>
<keyword evidence="1" id="KW-1133">Transmembrane helix</keyword>
<reference evidence="2 3" key="1">
    <citation type="submission" date="2018-10" db="EMBL/GenBank/DDBJ databases">
        <title>Draft genome sequence of the microsporidian Tubulinosema ratisbonensis.</title>
        <authorList>
            <person name="Polonais V."/>
            <person name="Peyretaillade E."/>
            <person name="Niehus S."/>
            <person name="Wawrzyniak I."/>
            <person name="Franchet A."/>
            <person name="Gaspin C."/>
            <person name="Reichstadt M."/>
            <person name="Belser C."/>
            <person name="Labadie K."/>
            <person name="Delbac F."/>
            <person name="Ferrandon D."/>
        </authorList>
    </citation>
    <scope>NUCLEOTIDE SEQUENCE [LARGE SCALE GENOMIC DNA]</scope>
    <source>
        <strain evidence="2 3">Franzen</strain>
    </source>
</reference>
<proteinExistence type="predicted"/>
<gene>
    <name evidence="2" type="ORF">TUBRATIS_20650</name>
</gene>
<dbReference type="Proteomes" id="UP000282876">
    <property type="component" value="Unassembled WGS sequence"/>
</dbReference>
<keyword evidence="1" id="KW-0472">Membrane</keyword>
<sequence length="248" mass="29025">METEEANFGILDDQSILLRSKNNRGYDLIVCLFGFVTKIYMFISVELFSCLILYDKYFYSIDLSLRVGCLMGLFILSIILCFLKNSTIKLGFKEITMIKLIFSSLILVLMPGILLLDPVFTTMSFLFVISLIFTFFYALNSKYVSDELLNIKSIKALIFYIFFNLFYLSIGVLILLTGQFFIFLFILVDFLLTLLYLIHVKMVYEEFDFNVILKSIYFIVIAIYILIFCAQSECREDSFFKLLQFIKF</sequence>
<feature type="transmembrane region" description="Helical" evidence="1">
    <location>
        <begin position="25"/>
        <end position="43"/>
    </location>
</feature>
<comment type="caution">
    <text evidence="2">The sequence shown here is derived from an EMBL/GenBank/DDBJ whole genome shotgun (WGS) entry which is preliminary data.</text>
</comment>